<evidence type="ECO:0000259" key="4">
    <source>
        <dbReference type="PROSITE" id="PS51186"/>
    </source>
</evidence>
<protein>
    <submittedName>
        <fullName evidence="5">Alanine acetyltransferase</fullName>
    </submittedName>
</protein>
<dbReference type="SUPFAM" id="SSF55729">
    <property type="entry name" value="Acyl-CoA N-acyltransferases (Nat)"/>
    <property type="match status" value="1"/>
</dbReference>
<dbReference type="FunFam" id="3.40.630.30:FF:000005">
    <property type="entry name" value="Ribosomal protein alanine acetyltransferase"/>
    <property type="match status" value="1"/>
</dbReference>
<dbReference type="PANTHER" id="PTHR43792">
    <property type="entry name" value="GNAT FAMILY, PUTATIVE (AFU_ORTHOLOGUE AFUA_3G00765)-RELATED-RELATED"/>
    <property type="match status" value="1"/>
</dbReference>
<dbReference type="AlphaFoldDB" id="A0A1U7J8V8"/>
<comment type="similarity">
    <text evidence="3">Belongs to the acetyltransferase family. RimJ subfamily.</text>
</comment>
<keyword evidence="2" id="KW-0012">Acyltransferase</keyword>
<dbReference type="InterPro" id="IPR051531">
    <property type="entry name" value="N-acetyltransferase"/>
</dbReference>
<keyword evidence="1 5" id="KW-0808">Transferase</keyword>
<feature type="domain" description="N-acetyltransferase" evidence="4">
    <location>
        <begin position="13"/>
        <end position="183"/>
    </location>
</feature>
<reference evidence="5 6" key="1">
    <citation type="submission" date="2016-11" db="EMBL/GenBank/DDBJ databases">
        <title>Draft Genome Sequences of Nine Cyanobacterial Strains from Diverse Habitats.</title>
        <authorList>
            <person name="Zhu T."/>
            <person name="Hou S."/>
            <person name="Lu X."/>
            <person name="Hess W.R."/>
        </authorList>
    </citation>
    <scope>NUCLEOTIDE SEQUENCE [LARGE SCALE GENOMIC DNA]</scope>
    <source>
        <strain evidence="5 6">NIES-30</strain>
    </source>
</reference>
<evidence type="ECO:0000256" key="1">
    <source>
        <dbReference type="ARBA" id="ARBA00022679"/>
    </source>
</evidence>
<name>A0A1U7J8V8_9CYAN</name>
<gene>
    <name evidence="5" type="ORF">NIES30_03920</name>
</gene>
<dbReference type="OrthoDB" id="9795206at2"/>
<dbReference type="EMBL" id="MRCG01000002">
    <property type="protein sequence ID" value="OKH49871.1"/>
    <property type="molecule type" value="Genomic_DNA"/>
</dbReference>
<evidence type="ECO:0000313" key="6">
    <source>
        <dbReference type="Proteomes" id="UP000185557"/>
    </source>
</evidence>
<organism evidence="5 6">
    <name type="scientific">Phormidium tenue NIES-30</name>
    <dbReference type="NCBI Taxonomy" id="549789"/>
    <lineage>
        <taxon>Bacteria</taxon>
        <taxon>Bacillati</taxon>
        <taxon>Cyanobacteriota</taxon>
        <taxon>Cyanophyceae</taxon>
        <taxon>Oscillatoriophycideae</taxon>
        <taxon>Oscillatoriales</taxon>
        <taxon>Oscillatoriaceae</taxon>
        <taxon>Phormidium</taxon>
    </lineage>
</organism>
<evidence type="ECO:0000256" key="3">
    <source>
        <dbReference type="ARBA" id="ARBA00038502"/>
    </source>
</evidence>
<dbReference type="GO" id="GO:0005737">
    <property type="term" value="C:cytoplasm"/>
    <property type="evidence" value="ECO:0007669"/>
    <property type="project" value="TreeGrafter"/>
</dbReference>
<dbReference type="PANTHER" id="PTHR43792:SF8">
    <property type="entry name" value="[RIBOSOMAL PROTEIN US5]-ALANINE N-ACETYLTRANSFERASE"/>
    <property type="match status" value="1"/>
</dbReference>
<comment type="caution">
    <text evidence="5">The sequence shown here is derived from an EMBL/GenBank/DDBJ whole genome shotgun (WGS) entry which is preliminary data.</text>
</comment>
<dbReference type="GO" id="GO:0008999">
    <property type="term" value="F:protein-N-terminal-alanine acetyltransferase activity"/>
    <property type="evidence" value="ECO:0007669"/>
    <property type="project" value="TreeGrafter"/>
</dbReference>
<dbReference type="Gene3D" id="3.40.630.30">
    <property type="match status" value="1"/>
</dbReference>
<dbReference type="Pfam" id="PF13302">
    <property type="entry name" value="Acetyltransf_3"/>
    <property type="match status" value="1"/>
</dbReference>
<dbReference type="STRING" id="549789.NIES30_03920"/>
<evidence type="ECO:0000256" key="2">
    <source>
        <dbReference type="ARBA" id="ARBA00023315"/>
    </source>
</evidence>
<sequence>MITQEPTLNTPRLRLRLGKSGDIAEILRYYHDNSDYLQPFEPQRPDDFYTPDFWRNVLNARRNDFYSGQAVKLFIFSRGEPSQVMGTINLNTIIRGAFQGATLGYGLSAEHQGQGYMTEAGKAIIAYAFDDLNLHRVMANYMPHNHRSANVLKRLGFQIEGIARDYLFIDGQWQDHVMTSLVNPNWRMPEP</sequence>
<dbReference type="InterPro" id="IPR016181">
    <property type="entry name" value="Acyl_CoA_acyltransferase"/>
</dbReference>
<keyword evidence="6" id="KW-1185">Reference proteome</keyword>
<proteinExistence type="inferred from homology"/>
<dbReference type="InterPro" id="IPR000182">
    <property type="entry name" value="GNAT_dom"/>
</dbReference>
<accession>A0A1U7J8V8</accession>
<dbReference type="Proteomes" id="UP000185557">
    <property type="component" value="Unassembled WGS sequence"/>
</dbReference>
<evidence type="ECO:0000313" key="5">
    <source>
        <dbReference type="EMBL" id="OKH49871.1"/>
    </source>
</evidence>
<dbReference type="PROSITE" id="PS51186">
    <property type="entry name" value="GNAT"/>
    <property type="match status" value="1"/>
</dbReference>